<keyword evidence="2" id="KW-0012">Acyltransferase</keyword>
<evidence type="ECO:0000259" key="1">
    <source>
        <dbReference type="PROSITE" id="PS51186"/>
    </source>
</evidence>
<dbReference type="RefSeq" id="WP_355402842.1">
    <property type="nucleotide sequence ID" value="NZ_JBEGHN010000004.1"/>
</dbReference>
<dbReference type="InterPro" id="IPR000182">
    <property type="entry name" value="GNAT_dom"/>
</dbReference>
<dbReference type="InterPro" id="IPR016181">
    <property type="entry name" value="Acyl_CoA_acyltransferase"/>
</dbReference>
<dbReference type="Gene3D" id="3.40.630.30">
    <property type="match status" value="1"/>
</dbReference>
<feature type="domain" description="N-acetyltransferase" evidence="1">
    <location>
        <begin position="9"/>
        <end position="160"/>
    </location>
</feature>
<dbReference type="Pfam" id="PF13673">
    <property type="entry name" value="Acetyltransf_10"/>
    <property type="match status" value="1"/>
</dbReference>
<accession>A0ABV2V822</accession>
<protein>
    <submittedName>
        <fullName evidence="2">GNAT family N-acetyltransferase</fullName>
        <ecNumber evidence="2">2.3.1.-</ecNumber>
    </submittedName>
</protein>
<dbReference type="GO" id="GO:0016746">
    <property type="term" value="F:acyltransferase activity"/>
    <property type="evidence" value="ECO:0007669"/>
    <property type="project" value="UniProtKB-KW"/>
</dbReference>
<name>A0ABV2V822_9ACTN</name>
<gene>
    <name evidence="2" type="ORF">ABZZ21_36585</name>
</gene>
<dbReference type="PROSITE" id="PS51186">
    <property type="entry name" value="GNAT"/>
    <property type="match status" value="1"/>
</dbReference>
<dbReference type="SUPFAM" id="SSF55729">
    <property type="entry name" value="Acyl-CoA N-acyltransferases (Nat)"/>
    <property type="match status" value="1"/>
</dbReference>
<reference evidence="2 3" key="1">
    <citation type="submission" date="2024-06" db="EMBL/GenBank/DDBJ databases">
        <title>The Natural Products Discovery Center: Release of the First 8490 Sequenced Strains for Exploring Actinobacteria Biosynthetic Diversity.</title>
        <authorList>
            <person name="Kalkreuter E."/>
            <person name="Kautsar S.A."/>
            <person name="Yang D."/>
            <person name="Bader C.D."/>
            <person name="Teijaro C.N."/>
            <person name="Fluegel L."/>
            <person name="Davis C.M."/>
            <person name="Simpson J.R."/>
            <person name="Lauterbach L."/>
            <person name="Steele A.D."/>
            <person name="Gui C."/>
            <person name="Meng S."/>
            <person name="Li G."/>
            <person name="Viehrig K."/>
            <person name="Ye F."/>
            <person name="Su P."/>
            <person name="Kiefer A.F."/>
            <person name="Nichols A."/>
            <person name="Cepeda A.J."/>
            <person name="Yan W."/>
            <person name="Fan B."/>
            <person name="Jiang Y."/>
            <person name="Adhikari A."/>
            <person name="Zheng C.-J."/>
            <person name="Schuster L."/>
            <person name="Cowan T.M."/>
            <person name="Smanski M.J."/>
            <person name="Chevrette M.G."/>
            <person name="De Carvalho L.P.S."/>
            <person name="Shen B."/>
        </authorList>
    </citation>
    <scope>NUCLEOTIDE SEQUENCE [LARGE SCALE GENOMIC DNA]</scope>
    <source>
        <strain evidence="2 3">NPDC006434</strain>
    </source>
</reference>
<sequence length="180" mass="19390">MTAPGLRTAHTADLTRAELGAVRGLLYDAFDADFSPEDWDHTLGGVHALVHDERGLAGHGAVVMRRVRYGARWLRVGYVEGVAVRRDVRRTGIGARIMAALEGVVTRAYALGALSASDEGAPLYTGRGWRVWTGRISALGPDGVVRLPEEEGSVYVWPAPAAVDDPGAELVFDWRDGDVL</sequence>
<evidence type="ECO:0000313" key="2">
    <source>
        <dbReference type="EMBL" id="MET9849971.1"/>
    </source>
</evidence>
<dbReference type="EC" id="2.3.1.-" evidence="2"/>
<proteinExistence type="predicted"/>
<keyword evidence="3" id="KW-1185">Reference proteome</keyword>
<organism evidence="2 3">
    <name type="scientific">Streptomyces ossamyceticus</name>
    <dbReference type="NCBI Taxonomy" id="249581"/>
    <lineage>
        <taxon>Bacteria</taxon>
        <taxon>Bacillati</taxon>
        <taxon>Actinomycetota</taxon>
        <taxon>Actinomycetes</taxon>
        <taxon>Kitasatosporales</taxon>
        <taxon>Streptomycetaceae</taxon>
        <taxon>Streptomyces</taxon>
    </lineage>
</organism>
<evidence type="ECO:0000313" key="3">
    <source>
        <dbReference type="Proteomes" id="UP001550210"/>
    </source>
</evidence>
<dbReference type="EMBL" id="JBEXPZ010000061">
    <property type="protein sequence ID" value="MET9849971.1"/>
    <property type="molecule type" value="Genomic_DNA"/>
</dbReference>
<dbReference type="Proteomes" id="UP001550210">
    <property type="component" value="Unassembled WGS sequence"/>
</dbReference>
<comment type="caution">
    <text evidence="2">The sequence shown here is derived from an EMBL/GenBank/DDBJ whole genome shotgun (WGS) entry which is preliminary data.</text>
</comment>
<keyword evidence="2" id="KW-0808">Transferase</keyword>